<evidence type="ECO:0000313" key="11">
    <source>
        <dbReference type="Proteomes" id="UP001364890"/>
    </source>
</evidence>
<keyword evidence="7 9" id="KW-0472">Membrane</keyword>
<feature type="transmembrane region" description="Helical" evidence="9">
    <location>
        <begin position="6"/>
        <end position="32"/>
    </location>
</feature>
<evidence type="ECO:0000256" key="8">
    <source>
        <dbReference type="ARBA" id="ARBA00037998"/>
    </source>
</evidence>
<evidence type="ECO:0000256" key="2">
    <source>
        <dbReference type="ARBA" id="ARBA00022448"/>
    </source>
</evidence>
<dbReference type="InterPro" id="IPR052157">
    <property type="entry name" value="BCAA_transport_permease"/>
</dbReference>
<feature type="transmembrane region" description="Helical" evidence="9">
    <location>
        <begin position="196"/>
        <end position="217"/>
    </location>
</feature>
<evidence type="ECO:0000313" key="10">
    <source>
        <dbReference type="EMBL" id="MEI4769978.1"/>
    </source>
</evidence>
<evidence type="ECO:0000256" key="9">
    <source>
        <dbReference type="SAM" id="Phobius"/>
    </source>
</evidence>
<dbReference type="PANTHER" id="PTHR11795:SF450">
    <property type="entry name" value="ABC TRANSPORTER PERMEASE PROTEIN"/>
    <property type="match status" value="1"/>
</dbReference>
<dbReference type="InterPro" id="IPR001851">
    <property type="entry name" value="ABC_transp_permease"/>
</dbReference>
<gene>
    <name evidence="10" type="ORF">WAX74_10020</name>
</gene>
<comment type="similarity">
    <text evidence="8">Belongs to the binding-protein-dependent transport system permease family. LivHM subfamily.</text>
</comment>
<dbReference type="RefSeq" id="WP_336497540.1">
    <property type="nucleotide sequence ID" value="NZ_JBAWSY010000006.1"/>
</dbReference>
<evidence type="ECO:0000256" key="7">
    <source>
        <dbReference type="ARBA" id="ARBA00023136"/>
    </source>
</evidence>
<feature type="transmembrane region" description="Helical" evidence="9">
    <location>
        <begin position="44"/>
        <end position="61"/>
    </location>
</feature>
<evidence type="ECO:0000256" key="1">
    <source>
        <dbReference type="ARBA" id="ARBA00004651"/>
    </source>
</evidence>
<evidence type="ECO:0000256" key="6">
    <source>
        <dbReference type="ARBA" id="ARBA00022989"/>
    </source>
</evidence>
<comment type="subcellular location">
    <subcellularLocation>
        <location evidence="1">Cell membrane</location>
        <topology evidence="1">Multi-pass membrane protein</topology>
    </subcellularLocation>
</comment>
<dbReference type="Pfam" id="PF02653">
    <property type="entry name" value="BPD_transp_2"/>
    <property type="match status" value="1"/>
</dbReference>
<keyword evidence="11" id="KW-1185">Reference proteome</keyword>
<feature type="transmembrane region" description="Helical" evidence="9">
    <location>
        <begin position="223"/>
        <end position="241"/>
    </location>
</feature>
<comment type="caution">
    <text evidence="10">The sequence shown here is derived from an EMBL/GenBank/DDBJ whole genome shotgun (WGS) entry which is preliminary data.</text>
</comment>
<evidence type="ECO:0000256" key="5">
    <source>
        <dbReference type="ARBA" id="ARBA00022970"/>
    </source>
</evidence>
<feature type="transmembrane region" description="Helical" evidence="9">
    <location>
        <begin position="101"/>
        <end position="123"/>
    </location>
</feature>
<organism evidence="10 11">
    <name type="scientific">Psychrobacillus mangrovi</name>
    <dbReference type="NCBI Taxonomy" id="3117745"/>
    <lineage>
        <taxon>Bacteria</taxon>
        <taxon>Bacillati</taxon>
        <taxon>Bacillota</taxon>
        <taxon>Bacilli</taxon>
        <taxon>Bacillales</taxon>
        <taxon>Bacillaceae</taxon>
        <taxon>Psychrobacillus</taxon>
    </lineage>
</organism>
<feature type="transmembrane region" description="Helical" evidence="9">
    <location>
        <begin position="151"/>
        <end position="168"/>
    </location>
</feature>
<proteinExistence type="inferred from homology"/>
<name>A0ABU8F4Q2_9BACI</name>
<dbReference type="CDD" id="cd06582">
    <property type="entry name" value="TM_PBP1_LivH_like"/>
    <property type="match status" value="1"/>
</dbReference>
<keyword evidence="4 9" id="KW-0812">Transmembrane</keyword>
<dbReference type="EMBL" id="JBAWSY010000006">
    <property type="protein sequence ID" value="MEI4769978.1"/>
    <property type="molecule type" value="Genomic_DNA"/>
</dbReference>
<keyword evidence="3" id="KW-1003">Cell membrane</keyword>
<protein>
    <submittedName>
        <fullName evidence="10">Branched-chain amino acid ABC transporter permease</fullName>
    </submittedName>
</protein>
<accession>A0ABU8F4Q2</accession>
<feature type="transmembrane region" description="Helical" evidence="9">
    <location>
        <begin position="248"/>
        <end position="267"/>
    </location>
</feature>
<reference evidence="10 11" key="1">
    <citation type="submission" date="2024-01" db="EMBL/GenBank/DDBJ databases">
        <title>Seven novel Bacillus-like species.</title>
        <authorList>
            <person name="Liu G."/>
        </authorList>
    </citation>
    <scope>NUCLEOTIDE SEQUENCE [LARGE SCALE GENOMIC DNA]</scope>
    <source>
        <strain evidence="10 11">FJAT-51614</strain>
    </source>
</reference>
<feature type="transmembrane region" description="Helical" evidence="9">
    <location>
        <begin position="67"/>
        <end position="89"/>
    </location>
</feature>
<feature type="transmembrane region" description="Helical" evidence="9">
    <location>
        <begin position="273"/>
        <end position="291"/>
    </location>
</feature>
<dbReference type="PANTHER" id="PTHR11795">
    <property type="entry name" value="BRANCHED-CHAIN AMINO ACID TRANSPORT SYSTEM PERMEASE PROTEIN LIVH"/>
    <property type="match status" value="1"/>
</dbReference>
<keyword evidence="2" id="KW-0813">Transport</keyword>
<sequence length="299" mass="32025">MELTDILKAIINGLVYGSVYAIIAQGYYITFITTKTLNFGQGDFVMLGSLIGLSTFMTITATGGGVWIAFIASLLLVIVILGICGWGLEQVAIRPLKSWHSIGWILSTVAVSMIVRNVAMLIWGRDVLMAPSPFGRAILDLGILKIRYHDIFVLVSAAVIMLLLYVFLKKSLFGKALEAVAFNREAASLMGINPRLMASIAFIIAGILAGVGGVLVGPMVHPGAFIGLFLGLKAFAVAIIGGIENPRGIFIGGLLLGVLENLFTLYSTSMKEAAAFFLILVILAVLPQGLFGKRVKEKF</sequence>
<keyword evidence="6 9" id="KW-1133">Transmembrane helix</keyword>
<evidence type="ECO:0000256" key="3">
    <source>
        <dbReference type="ARBA" id="ARBA00022475"/>
    </source>
</evidence>
<evidence type="ECO:0000256" key="4">
    <source>
        <dbReference type="ARBA" id="ARBA00022692"/>
    </source>
</evidence>
<dbReference type="Proteomes" id="UP001364890">
    <property type="component" value="Unassembled WGS sequence"/>
</dbReference>
<keyword evidence="5" id="KW-0029">Amino-acid transport</keyword>